<dbReference type="GO" id="GO:0004642">
    <property type="term" value="F:phosphoribosylformylglycinamidine synthase activity"/>
    <property type="evidence" value="ECO:0007669"/>
    <property type="project" value="TreeGrafter"/>
</dbReference>
<comment type="caution">
    <text evidence="3">The sequence shown here is derived from an EMBL/GenBank/DDBJ whole genome shotgun (WGS) entry which is preliminary data.</text>
</comment>
<dbReference type="GO" id="GO:0005737">
    <property type="term" value="C:cytoplasm"/>
    <property type="evidence" value="ECO:0007669"/>
    <property type="project" value="TreeGrafter"/>
</dbReference>
<dbReference type="InterPro" id="IPR036676">
    <property type="entry name" value="PurM-like_C_sf"/>
</dbReference>
<name>T1C0Z3_9ZZZZ</name>
<dbReference type="SUPFAM" id="SSF55326">
    <property type="entry name" value="PurM N-terminal domain-like"/>
    <property type="match status" value="1"/>
</dbReference>
<dbReference type="Pfam" id="PF02769">
    <property type="entry name" value="AIRS_C"/>
    <property type="match status" value="1"/>
</dbReference>
<protein>
    <submittedName>
        <fullName evidence="3">Phosphoribosylformylglycinamidine synthase</fullName>
    </submittedName>
</protein>
<reference evidence="3" key="2">
    <citation type="journal article" date="2014" name="ISME J.">
        <title>Microbial stratification in low pH oxic and suboxic macroscopic growths along an acid mine drainage.</title>
        <authorList>
            <person name="Mendez-Garcia C."/>
            <person name="Mesa V."/>
            <person name="Sprenger R.R."/>
            <person name="Richter M."/>
            <person name="Diez M.S."/>
            <person name="Solano J."/>
            <person name="Bargiela R."/>
            <person name="Golyshina O.V."/>
            <person name="Manteca A."/>
            <person name="Ramos J.L."/>
            <person name="Gallego J.R."/>
            <person name="Llorente I."/>
            <person name="Martins Dos Santos V.A."/>
            <person name="Jensen O.N."/>
            <person name="Pelaez A.I."/>
            <person name="Sanchez J."/>
            <person name="Ferrer M."/>
        </authorList>
    </citation>
    <scope>NUCLEOTIDE SEQUENCE</scope>
</reference>
<gene>
    <name evidence="3" type="ORF">B1B_08031</name>
</gene>
<evidence type="ECO:0000259" key="2">
    <source>
        <dbReference type="Pfam" id="PF22689"/>
    </source>
</evidence>
<dbReference type="InterPro" id="IPR010918">
    <property type="entry name" value="PurM-like_C_dom"/>
</dbReference>
<feature type="domain" description="FGAR-AT PurM N-terminal-like" evidence="2">
    <location>
        <begin position="206"/>
        <end position="290"/>
    </location>
</feature>
<organism evidence="3">
    <name type="scientific">mine drainage metagenome</name>
    <dbReference type="NCBI Taxonomy" id="410659"/>
    <lineage>
        <taxon>unclassified sequences</taxon>
        <taxon>metagenomes</taxon>
        <taxon>ecological metagenomes</taxon>
    </lineage>
</organism>
<dbReference type="Gene3D" id="3.30.1330.10">
    <property type="entry name" value="PurM-like, N-terminal domain"/>
    <property type="match status" value="1"/>
</dbReference>
<dbReference type="SUPFAM" id="SSF56042">
    <property type="entry name" value="PurM C-terminal domain-like"/>
    <property type="match status" value="1"/>
</dbReference>
<feature type="domain" description="PurM-like C-terminal" evidence="1">
    <location>
        <begin position="2"/>
        <end position="144"/>
    </location>
</feature>
<evidence type="ECO:0000313" key="3">
    <source>
        <dbReference type="EMBL" id="EQD59820.1"/>
    </source>
</evidence>
<dbReference type="PANTHER" id="PTHR10099">
    <property type="entry name" value="PHOSPHORIBOSYLFORMYLGLYCINAMIDINE SYNTHASE"/>
    <property type="match status" value="1"/>
</dbReference>
<dbReference type="EMBL" id="AUZY01005186">
    <property type="protein sequence ID" value="EQD59820.1"/>
    <property type="molecule type" value="Genomic_DNA"/>
</dbReference>
<proteinExistence type="predicted"/>
<evidence type="ECO:0000259" key="1">
    <source>
        <dbReference type="Pfam" id="PF02769"/>
    </source>
</evidence>
<dbReference type="Pfam" id="PF22689">
    <property type="entry name" value="FGAR-AT_PurM_N-like"/>
    <property type="match status" value="1"/>
</dbReference>
<dbReference type="AlphaFoldDB" id="T1C0Z3"/>
<dbReference type="GO" id="GO:0006164">
    <property type="term" value="P:purine nucleotide biosynthetic process"/>
    <property type="evidence" value="ECO:0007669"/>
    <property type="project" value="TreeGrafter"/>
</dbReference>
<dbReference type="InterPro" id="IPR055181">
    <property type="entry name" value="FGAR-AT_PurM_N-like"/>
</dbReference>
<accession>T1C0Z3</accession>
<dbReference type="FunFam" id="3.90.650.10:FF:000024">
    <property type="entry name" value="Phosphoribosylformylglycinamidine synthase"/>
    <property type="match status" value="1"/>
</dbReference>
<reference evidence="3" key="1">
    <citation type="submission" date="2013-08" db="EMBL/GenBank/DDBJ databases">
        <authorList>
            <person name="Mendez C."/>
            <person name="Richter M."/>
            <person name="Ferrer M."/>
            <person name="Sanchez J."/>
        </authorList>
    </citation>
    <scope>NUCLEOTIDE SEQUENCE</scope>
</reference>
<sequence length="298" mass="31005">MGLGGGAASSMRGGAASAALDYASVQRDNAEMQRRCQEVIDACCAQGGANPIVAIHDVGAGGLSNALPELLHDSGVGGEIELARVPSADPALSPMQLWCNEAQERYVLGVRPDRLDDLLAICARERCPVAQVGAATAARQLRVRDSRGEPTLDVVDMPLPMLLGKAPRMRRDAHRIKSRVDVVPDLSGIGLEEAIARVLRHPSVGSKSFLITIGDRSVGGLCARDPMVGPWQVPVADCALGLIDFEGYAGEAMAVGERTPLALLGGAESARMALGEALTNLAAAPSARSARCACRPTG</sequence>
<dbReference type="PANTHER" id="PTHR10099:SF1">
    <property type="entry name" value="PHOSPHORIBOSYLFORMYLGLYCINAMIDINE SYNTHASE"/>
    <property type="match status" value="1"/>
</dbReference>
<feature type="non-terminal residue" evidence="3">
    <location>
        <position position="298"/>
    </location>
</feature>
<dbReference type="InterPro" id="IPR036921">
    <property type="entry name" value="PurM-like_N_sf"/>
</dbReference>
<dbReference type="Gene3D" id="3.90.650.10">
    <property type="entry name" value="PurM-like C-terminal domain"/>
    <property type="match status" value="1"/>
</dbReference>